<name>A0ABN2BL41_9ACTN</name>
<dbReference type="Proteomes" id="UP001500842">
    <property type="component" value="Unassembled WGS sequence"/>
</dbReference>
<dbReference type="RefSeq" id="WP_141007087.1">
    <property type="nucleotide sequence ID" value="NZ_BAAAOR010000040.1"/>
</dbReference>
<dbReference type="EC" id="2.1.1.72" evidence="1"/>
<proteinExistence type="predicted"/>
<evidence type="ECO:0000256" key="2">
    <source>
        <dbReference type="ARBA" id="ARBA00022603"/>
    </source>
</evidence>
<accession>A0ABN2BL41</accession>
<evidence type="ECO:0000313" key="6">
    <source>
        <dbReference type="EMBL" id="GAA1543208.1"/>
    </source>
</evidence>
<evidence type="ECO:0000313" key="7">
    <source>
        <dbReference type="Proteomes" id="UP001500842"/>
    </source>
</evidence>
<comment type="caution">
    <text evidence="6">The sequence shown here is derived from an EMBL/GenBank/DDBJ whole genome shotgun (WGS) entry which is preliminary data.</text>
</comment>
<dbReference type="GO" id="GO:0032259">
    <property type="term" value="P:methylation"/>
    <property type="evidence" value="ECO:0007669"/>
    <property type="project" value="UniProtKB-KW"/>
</dbReference>
<keyword evidence="7" id="KW-1185">Reference proteome</keyword>
<keyword evidence="2 6" id="KW-0489">Methyltransferase</keyword>
<evidence type="ECO:0000256" key="4">
    <source>
        <dbReference type="ARBA" id="ARBA00022691"/>
    </source>
</evidence>
<dbReference type="SUPFAM" id="SSF53335">
    <property type="entry name" value="S-adenosyl-L-methionine-dependent methyltransferases"/>
    <property type="match status" value="1"/>
</dbReference>
<sequence>MIKYLGSKRTLVPVLGELAVATGARTAVDLFTGTTRVAQELKRRGLHVTAADLASYSAVLSDCFVATDATDVDETALDAELTRLAALPGERGYVTATFCEQARFFQPRNGRRIDAIRDAIERDHPPGSPLRPLLLTSLILAADRVDSTTGVQMAYLKQWAPRSHADLDLRRPALLSGPGRTVHGDAMTVVDDLAPVDLAYVDPPYNQHRYFANYHIWETLVRWDAPEHYGIACKRVDVRERRSVFNNRRAMPGALADLLGRLRAEVVLVSYNDESWVTPDEMTRWLHDAGHARVEVLAFDSKRYVGAQIGIHNGAGERVGRVGRLRNVEYVFVAGPADRVEAAVRTRDSRD</sequence>
<reference evidence="6 7" key="1">
    <citation type="journal article" date="2019" name="Int. J. Syst. Evol. Microbiol.">
        <title>The Global Catalogue of Microorganisms (GCM) 10K type strain sequencing project: providing services to taxonomists for standard genome sequencing and annotation.</title>
        <authorList>
            <consortium name="The Broad Institute Genomics Platform"/>
            <consortium name="The Broad Institute Genome Sequencing Center for Infectious Disease"/>
            <person name="Wu L."/>
            <person name="Ma J."/>
        </authorList>
    </citation>
    <scope>NUCLEOTIDE SEQUENCE [LARGE SCALE GENOMIC DNA]</scope>
    <source>
        <strain evidence="6 7">JCM 14942</strain>
    </source>
</reference>
<keyword evidence="3" id="KW-0808">Transferase</keyword>
<comment type="catalytic activity">
    <reaction evidence="5">
        <text>a 2'-deoxyadenosine in DNA + S-adenosyl-L-methionine = an N(6)-methyl-2'-deoxyadenosine in DNA + S-adenosyl-L-homocysteine + H(+)</text>
        <dbReference type="Rhea" id="RHEA:15197"/>
        <dbReference type="Rhea" id="RHEA-COMP:12418"/>
        <dbReference type="Rhea" id="RHEA-COMP:12419"/>
        <dbReference type="ChEBI" id="CHEBI:15378"/>
        <dbReference type="ChEBI" id="CHEBI:57856"/>
        <dbReference type="ChEBI" id="CHEBI:59789"/>
        <dbReference type="ChEBI" id="CHEBI:90615"/>
        <dbReference type="ChEBI" id="CHEBI:90616"/>
        <dbReference type="EC" id="2.1.1.72"/>
    </reaction>
</comment>
<dbReference type="InterPro" id="IPR029063">
    <property type="entry name" value="SAM-dependent_MTases_sf"/>
</dbReference>
<gene>
    <name evidence="6" type="ORF">GCM10009788_52160</name>
</gene>
<evidence type="ECO:0000256" key="5">
    <source>
        <dbReference type="ARBA" id="ARBA00047942"/>
    </source>
</evidence>
<dbReference type="GO" id="GO:0008168">
    <property type="term" value="F:methyltransferase activity"/>
    <property type="evidence" value="ECO:0007669"/>
    <property type="project" value="UniProtKB-KW"/>
</dbReference>
<dbReference type="InterPro" id="IPR002052">
    <property type="entry name" value="DNA_methylase_N6_adenine_CS"/>
</dbReference>
<protein>
    <recommendedName>
        <fullName evidence="1">site-specific DNA-methyltransferase (adenine-specific)</fullName>
        <ecNumber evidence="1">2.1.1.72</ecNumber>
    </recommendedName>
</protein>
<dbReference type="PROSITE" id="PS00092">
    <property type="entry name" value="N6_MTASE"/>
    <property type="match status" value="1"/>
</dbReference>
<dbReference type="EMBL" id="BAAAOR010000040">
    <property type="protein sequence ID" value="GAA1543208.1"/>
    <property type="molecule type" value="Genomic_DNA"/>
</dbReference>
<evidence type="ECO:0000256" key="1">
    <source>
        <dbReference type="ARBA" id="ARBA00011900"/>
    </source>
</evidence>
<keyword evidence="4" id="KW-0949">S-adenosyl-L-methionine</keyword>
<evidence type="ECO:0000256" key="3">
    <source>
        <dbReference type="ARBA" id="ARBA00022679"/>
    </source>
</evidence>
<dbReference type="InterPro" id="IPR012327">
    <property type="entry name" value="MeTrfase_D12"/>
</dbReference>
<dbReference type="Pfam" id="PF02086">
    <property type="entry name" value="MethyltransfD12"/>
    <property type="match status" value="1"/>
</dbReference>
<organism evidence="6 7">
    <name type="scientific">Nocardioides humi</name>
    <dbReference type="NCBI Taxonomy" id="449461"/>
    <lineage>
        <taxon>Bacteria</taxon>
        <taxon>Bacillati</taxon>
        <taxon>Actinomycetota</taxon>
        <taxon>Actinomycetes</taxon>
        <taxon>Propionibacteriales</taxon>
        <taxon>Nocardioidaceae</taxon>
        <taxon>Nocardioides</taxon>
    </lineage>
</organism>